<comment type="caution">
    <text evidence="2">The sequence shown here is derived from an EMBL/GenBank/DDBJ whole genome shotgun (WGS) entry which is preliminary data.</text>
</comment>
<dbReference type="Proteomes" id="UP001595377">
    <property type="component" value="Unassembled WGS sequence"/>
</dbReference>
<keyword evidence="1" id="KW-0732">Signal</keyword>
<dbReference type="RefSeq" id="WP_257314294.1">
    <property type="nucleotide sequence ID" value="NZ_JANFDG010000006.1"/>
</dbReference>
<dbReference type="EMBL" id="JBHRSP010000012">
    <property type="protein sequence ID" value="MFC3072953.1"/>
    <property type="molecule type" value="Genomic_DNA"/>
</dbReference>
<accession>A0ABV7DFE1</accession>
<evidence type="ECO:0000313" key="3">
    <source>
        <dbReference type="Proteomes" id="UP001595377"/>
    </source>
</evidence>
<dbReference type="Pfam" id="PF06674">
    <property type="entry name" value="DUF1176"/>
    <property type="match status" value="1"/>
</dbReference>
<evidence type="ECO:0000256" key="1">
    <source>
        <dbReference type="SAM" id="SignalP"/>
    </source>
</evidence>
<protein>
    <submittedName>
        <fullName evidence="2">DUF1176 domain-containing protein</fullName>
    </submittedName>
</protein>
<name>A0ABV7DFE1_9HYPH</name>
<keyword evidence="3" id="KW-1185">Reference proteome</keyword>
<feature type="signal peptide" evidence="1">
    <location>
        <begin position="1"/>
        <end position="17"/>
    </location>
</feature>
<feature type="chain" id="PRO_5045966125" evidence="1">
    <location>
        <begin position="18"/>
        <end position="213"/>
    </location>
</feature>
<reference evidence="3" key="1">
    <citation type="journal article" date="2019" name="Int. J. Syst. Evol. Microbiol.">
        <title>The Global Catalogue of Microorganisms (GCM) 10K type strain sequencing project: providing services to taxonomists for standard genome sequencing and annotation.</title>
        <authorList>
            <consortium name="The Broad Institute Genomics Platform"/>
            <consortium name="The Broad Institute Genome Sequencing Center for Infectious Disease"/>
            <person name="Wu L."/>
            <person name="Ma J."/>
        </authorList>
    </citation>
    <scope>NUCLEOTIDE SEQUENCE [LARGE SCALE GENOMIC DNA]</scope>
    <source>
        <strain evidence="3">KCTC 52677</strain>
    </source>
</reference>
<evidence type="ECO:0000313" key="2">
    <source>
        <dbReference type="EMBL" id="MFC3072953.1"/>
    </source>
</evidence>
<dbReference type="InterPro" id="IPR009560">
    <property type="entry name" value="DUF1176"/>
</dbReference>
<organism evidence="2 3">
    <name type="scientific">Shinella pollutisoli</name>
    <dbReference type="NCBI Taxonomy" id="2250594"/>
    <lineage>
        <taxon>Bacteria</taxon>
        <taxon>Pseudomonadati</taxon>
        <taxon>Pseudomonadota</taxon>
        <taxon>Alphaproteobacteria</taxon>
        <taxon>Hyphomicrobiales</taxon>
        <taxon>Rhizobiaceae</taxon>
        <taxon>Shinella</taxon>
    </lineage>
</organism>
<gene>
    <name evidence="2" type="ORF">ACFOHH_07560</name>
</gene>
<sequence>MKTILLAALVSTLPALAAAAERPAGLAAAEALARAALGPECTMNDMAEVPMAGPDDDGFGHFFHRFTYRAARQSADEPEIEAELYQLFCVAGAYNVRHAFVLKTSDEEGLRLLAFARPELDYAYADEEMTTLKAPPGVKGFGAALQLVNSRFDERTLTVTSVGAWRGLGDAWDSGTWTFRDGGFVLTRFEVDPTYDGSPADGARGHVVYDAAE</sequence>
<proteinExistence type="predicted"/>